<organism evidence="1 2">
    <name type="scientific">Candidatus Kaiserbacteria bacterium RIFCSPHIGHO2_01_FULL_56_24</name>
    <dbReference type="NCBI Taxonomy" id="1798487"/>
    <lineage>
        <taxon>Bacteria</taxon>
        <taxon>Candidatus Kaiseribacteriota</taxon>
    </lineage>
</organism>
<accession>A0A1F6D8P3</accession>
<proteinExistence type="predicted"/>
<dbReference type="Proteomes" id="UP000176377">
    <property type="component" value="Unassembled WGS sequence"/>
</dbReference>
<name>A0A1F6D8P3_9BACT</name>
<gene>
    <name evidence="1" type="ORF">A2765_06125</name>
</gene>
<reference evidence="1 2" key="1">
    <citation type="journal article" date="2016" name="Nat. Commun.">
        <title>Thousands of microbial genomes shed light on interconnected biogeochemical processes in an aquifer system.</title>
        <authorList>
            <person name="Anantharaman K."/>
            <person name="Brown C.T."/>
            <person name="Hug L.A."/>
            <person name="Sharon I."/>
            <person name="Castelle C.J."/>
            <person name="Probst A.J."/>
            <person name="Thomas B.C."/>
            <person name="Singh A."/>
            <person name="Wilkins M.J."/>
            <person name="Karaoz U."/>
            <person name="Brodie E.L."/>
            <person name="Williams K.H."/>
            <person name="Hubbard S.S."/>
            <person name="Banfield J.F."/>
        </authorList>
    </citation>
    <scope>NUCLEOTIDE SEQUENCE [LARGE SCALE GENOMIC DNA]</scope>
</reference>
<comment type="caution">
    <text evidence="1">The sequence shown here is derived from an EMBL/GenBank/DDBJ whole genome shotgun (WGS) entry which is preliminary data.</text>
</comment>
<dbReference type="SUPFAM" id="SSF55874">
    <property type="entry name" value="ATPase domain of HSP90 chaperone/DNA topoisomerase II/histidine kinase"/>
    <property type="match status" value="1"/>
</dbReference>
<evidence type="ECO:0000313" key="1">
    <source>
        <dbReference type="EMBL" id="OGG57687.1"/>
    </source>
</evidence>
<dbReference type="InterPro" id="IPR036890">
    <property type="entry name" value="HATPase_C_sf"/>
</dbReference>
<dbReference type="EMBL" id="MFLA01000047">
    <property type="protein sequence ID" value="OGG57687.1"/>
    <property type="molecule type" value="Genomic_DNA"/>
</dbReference>
<sequence length="454" mass="51776">MFYQIAIEDNGDGFNAEQFASIMEGGVGSSRKREQKKKLINGRPVVGRLGIGLLGIAQISGDFIVASRPKNGKAFAARIHLYDFLKEELDEKTPKIIDVGEYELLEKDLSSFLPEKNGTRIITKLVHPTFTDAFQKSLKAPKFVEPTRDWKEVMSVMSGVQTLRELGDYWKLLWELAASSPIPYLNTNALPGKLIAEMQEQLESYKFSVYLDGLKLAKPIFLKRNPAGYTKHKIDQQRKRVYGKDVDFHGYIIVQEGKQLQPDELRGILVRLKNVAIGYYDPSMLDYRTNQGPRSRWLTGEIYVDDGLEDALNLDRDSFNRFHPEYRVVQDYIHNILTKDVFPEVYKQIEVRTKKRNSDKDKGRQKHLRSILSESLKSPVTLKKTSGGVTAGTKKKLGKLEVSTPDEEALDTKKSNRKLASAVLSIFEVALRENDAMKTREKFKDLLLKLLADW</sequence>
<evidence type="ECO:0008006" key="3">
    <source>
        <dbReference type="Google" id="ProtNLM"/>
    </source>
</evidence>
<dbReference type="AlphaFoldDB" id="A0A1F6D8P3"/>
<protein>
    <recommendedName>
        <fullName evidence="3">Histidine kinase/HSP90-like ATPase domain-containing protein</fullName>
    </recommendedName>
</protein>
<evidence type="ECO:0000313" key="2">
    <source>
        <dbReference type="Proteomes" id="UP000176377"/>
    </source>
</evidence>
<dbReference type="Gene3D" id="3.30.565.10">
    <property type="entry name" value="Histidine kinase-like ATPase, C-terminal domain"/>
    <property type="match status" value="1"/>
</dbReference>